<gene>
    <name evidence="1" type="ORF">HYG87_00685</name>
</gene>
<dbReference type="OrthoDB" id="66779at2157"/>
<dbReference type="KEGG" id="meme:HYG87_00685"/>
<dbReference type="AlphaFoldDB" id="A0A8T8K360"/>
<dbReference type="Proteomes" id="UP000681041">
    <property type="component" value="Chromosome"/>
</dbReference>
<reference evidence="1" key="1">
    <citation type="submission" date="2020-07" db="EMBL/GenBank/DDBJ databases">
        <title>Methanobacterium. sp. MethCan genome.</title>
        <authorList>
            <person name="Postec A."/>
            <person name="Quemeneur M."/>
        </authorList>
    </citation>
    <scope>NUCLEOTIDE SEQUENCE</scope>
    <source>
        <strain evidence="1">MethCAN</strain>
    </source>
</reference>
<evidence type="ECO:0000313" key="1">
    <source>
        <dbReference type="EMBL" id="QUH22382.1"/>
    </source>
</evidence>
<protein>
    <submittedName>
        <fullName evidence="1">Uncharacterized protein</fullName>
    </submittedName>
</protein>
<evidence type="ECO:0000313" key="2">
    <source>
        <dbReference type="Proteomes" id="UP000681041"/>
    </source>
</evidence>
<name>A0A8T8K360_9EURY</name>
<dbReference type="GeneID" id="64819235"/>
<dbReference type="EMBL" id="CP058560">
    <property type="protein sequence ID" value="QUH22382.1"/>
    <property type="molecule type" value="Genomic_DNA"/>
</dbReference>
<accession>A0A8T8K360</accession>
<dbReference type="RefSeq" id="WP_211533327.1">
    <property type="nucleotide sequence ID" value="NZ_CP058560.1"/>
</dbReference>
<sequence>MQNNCQKCDFCGKPAAGKCIVCGRCYCQDHLGGDGYCVDDFFGSGLF</sequence>
<proteinExistence type="predicted"/>
<organism evidence="1 2">
    <name type="scientific">Methanobacterium alkalithermotolerans</name>
    <dbReference type="NCBI Taxonomy" id="2731220"/>
    <lineage>
        <taxon>Archaea</taxon>
        <taxon>Methanobacteriati</taxon>
        <taxon>Methanobacteriota</taxon>
        <taxon>Methanomada group</taxon>
        <taxon>Methanobacteria</taxon>
        <taxon>Methanobacteriales</taxon>
        <taxon>Methanobacteriaceae</taxon>
        <taxon>Methanobacterium</taxon>
    </lineage>
</organism>
<keyword evidence="2" id="KW-1185">Reference proteome</keyword>